<comment type="subcellular location">
    <subcellularLocation>
        <location evidence="1 11">Cell outer membrane</location>
        <topology evidence="1 11">Multi-pass membrane protein</topology>
    </subcellularLocation>
</comment>
<keyword evidence="5 11" id="KW-0812">Transmembrane</keyword>
<dbReference type="RefSeq" id="WP_229736299.1">
    <property type="nucleotide sequence ID" value="NZ_BMHK01000011.1"/>
</dbReference>
<dbReference type="AlphaFoldDB" id="A0A916X4J8"/>
<keyword evidence="13" id="KW-0732">Signal</keyword>
<evidence type="ECO:0000256" key="10">
    <source>
        <dbReference type="ARBA" id="ARBA00023237"/>
    </source>
</evidence>
<dbReference type="GO" id="GO:0006826">
    <property type="term" value="P:iron ion transport"/>
    <property type="evidence" value="ECO:0007669"/>
    <property type="project" value="UniProtKB-KW"/>
</dbReference>
<keyword evidence="10 11" id="KW-0998">Cell outer membrane</keyword>
<dbReference type="EMBL" id="BMHK01000011">
    <property type="protein sequence ID" value="GGC01643.1"/>
    <property type="molecule type" value="Genomic_DNA"/>
</dbReference>
<evidence type="ECO:0000256" key="5">
    <source>
        <dbReference type="ARBA" id="ARBA00022692"/>
    </source>
</evidence>
<dbReference type="PANTHER" id="PTHR32552:SF81">
    <property type="entry name" value="TONB-DEPENDENT OUTER MEMBRANE RECEPTOR"/>
    <property type="match status" value="1"/>
</dbReference>
<keyword evidence="6" id="KW-0408">Iron</keyword>
<dbReference type="PANTHER" id="PTHR32552">
    <property type="entry name" value="FERRICHROME IRON RECEPTOR-RELATED"/>
    <property type="match status" value="1"/>
</dbReference>
<evidence type="ECO:0000256" key="4">
    <source>
        <dbReference type="ARBA" id="ARBA00022496"/>
    </source>
</evidence>
<keyword evidence="3 11" id="KW-1134">Transmembrane beta strand</keyword>
<gene>
    <name evidence="16" type="primary">fyuA</name>
    <name evidence="16" type="ORF">GCM10011494_20220</name>
</gene>
<evidence type="ECO:0000256" key="8">
    <source>
        <dbReference type="ARBA" id="ARBA00023077"/>
    </source>
</evidence>
<organism evidence="16 17">
    <name type="scientific">Novosphingobium endophyticum</name>
    <dbReference type="NCBI Taxonomy" id="1955250"/>
    <lineage>
        <taxon>Bacteria</taxon>
        <taxon>Pseudomonadati</taxon>
        <taxon>Pseudomonadota</taxon>
        <taxon>Alphaproteobacteria</taxon>
        <taxon>Sphingomonadales</taxon>
        <taxon>Sphingomonadaceae</taxon>
        <taxon>Novosphingobium</taxon>
    </lineage>
</organism>
<name>A0A916X4J8_9SPHN</name>
<evidence type="ECO:0000313" key="16">
    <source>
        <dbReference type="EMBL" id="GGC01643.1"/>
    </source>
</evidence>
<keyword evidence="17" id="KW-1185">Reference proteome</keyword>
<dbReference type="GO" id="GO:0009279">
    <property type="term" value="C:cell outer membrane"/>
    <property type="evidence" value="ECO:0007669"/>
    <property type="project" value="UniProtKB-SubCell"/>
</dbReference>
<keyword evidence="16" id="KW-0675">Receptor</keyword>
<dbReference type="InterPro" id="IPR036942">
    <property type="entry name" value="Beta-barrel_TonB_sf"/>
</dbReference>
<dbReference type="Pfam" id="PF00593">
    <property type="entry name" value="TonB_dep_Rec_b-barrel"/>
    <property type="match status" value="1"/>
</dbReference>
<evidence type="ECO:0000259" key="14">
    <source>
        <dbReference type="Pfam" id="PF00593"/>
    </source>
</evidence>
<comment type="similarity">
    <text evidence="11 12">Belongs to the TonB-dependent receptor family.</text>
</comment>
<keyword evidence="9 11" id="KW-0472">Membrane</keyword>
<keyword evidence="7" id="KW-0406">Ion transport</keyword>
<dbReference type="InterPro" id="IPR000531">
    <property type="entry name" value="Beta-barrel_TonB"/>
</dbReference>
<accession>A0A916X4J8</accession>
<feature type="domain" description="TonB-dependent receptor-like beta-barrel" evidence="14">
    <location>
        <begin position="275"/>
        <end position="730"/>
    </location>
</feature>
<evidence type="ECO:0000256" key="3">
    <source>
        <dbReference type="ARBA" id="ARBA00022452"/>
    </source>
</evidence>
<comment type="caution">
    <text evidence="16">The sequence shown here is derived from an EMBL/GenBank/DDBJ whole genome shotgun (WGS) entry which is preliminary data.</text>
</comment>
<evidence type="ECO:0000256" key="1">
    <source>
        <dbReference type="ARBA" id="ARBA00004571"/>
    </source>
</evidence>
<dbReference type="SUPFAM" id="SSF56935">
    <property type="entry name" value="Porins"/>
    <property type="match status" value="1"/>
</dbReference>
<keyword evidence="2 11" id="KW-0813">Transport</keyword>
<evidence type="ECO:0000256" key="7">
    <source>
        <dbReference type="ARBA" id="ARBA00023065"/>
    </source>
</evidence>
<feature type="signal peptide" evidence="13">
    <location>
        <begin position="1"/>
        <end position="26"/>
    </location>
</feature>
<evidence type="ECO:0000256" key="13">
    <source>
        <dbReference type="SAM" id="SignalP"/>
    </source>
</evidence>
<feature type="domain" description="TonB-dependent receptor plug" evidence="15">
    <location>
        <begin position="55"/>
        <end position="161"/>
    </location>
</feature>
<evidence type="ECO:0000259" key="15">
    <source>
        <dbReference type="Pfam" id="PF07715"/>
    </source>
</evidence>
<dbReference type="Proteomes" id="UP000608154">
    <property type="component" value="Unassembled WGS sequence"/>
</dbReference>
<protein>
    <submittedName>
        <fullName evidence="16">TonB-dependent receptor</fullName>
    </submittedName>
</protein>
<evidence type="ECO:0000256" key="6">
    <source>
        <dbReference type="ARBA" id="ARBA00023004"/>
    </source>
</evidence>
<dbReference type="PROSITE" id="PS52016">
    <property type="entry name" value="TONB_DEPENDENT_REC_3"/>
    <property type="match status" value="1"/>
</dbReference>
<evidence type="ECO:0000256" key="9">
    <source>
        <dbReference type="ARBA" id="ARBA00023136"/>
    </source>
</evidence>
<dbReference type="Pfam" id="PF07715">
    <property type="entry name" value="Plug"/>
    <property type="match status" value="1"/>
</dbReference>
<keyword evidence="8 12" id="KW-0798">TonB box</keyword>
<evidence type="ECO:0000256" key="11">
    <source>
        <dbReference type="PROSITE-ProRule" id="PRU01360"/>
    </source>
</evidence>
<keyword evidence="4" id="KW-0410">Iron transport</keyword>
<reference evidence="16" key="1">
    <citation type="journal article" date="2014" name="Int. J. Syst. Evol. Microbiol.">
        <title>Complete genome sequence of Corynebacterium casei LMG S-19264T (=DSM 44701T), isolated from a smear-ripened cheese.</title>
        <authorList>
            <consortium name="US DOE Joint Genome Institute (JGI-PGF)"/>
            <person name="Walter F."/>
            <person name="Albersmeier A."/>
            <person name="Kalinowski J."/>
            <person name="Ruckert C."/>
        </authorList>
    </citation>
    <scope>NUCLEOTIDE SEQUENCE</scope>
    <source>
        <strain evidence="16">CGMCC 1.15095</strain>
    </source>
</reference>
<feature type="chain" id="PRO_5037226532" evidence="13">
    <location>
        <begin position="27"/>
        <end position="780"/>
    </location>
</feature>
<dbReference type="InterPro" id="IPR012910">
    <property type="entry name" value="Plug_dom"/>
</dbReference>
<dbReference type="Gene3D" id="2.40.170.20">
    <property type="entry name" value="TonB-dependent receptor, beta-barrel domain"/>
    <property type="match status" value="1"/>
</dbReference>
<dbReference type="InterPro" id="IPR039426">
    <property type="entry name" value="TonB-dep_rcpt-like"/>
</dbReference>
<evidence type="ECO:0000313" key="17">
    <source>
        <dbReference type="Proteomes" id="UP000608154"/>
    </source>
</evidence>
<sequence length="780" mass="84674">MSINKSLLVSTILAAGVVALPATGHAQETDGNESATTTGGLAEIVVTAQRREESLQKAALAITAVDSESLARAAITDTAGLVRVAPALQISTIGGSATQFYLRGVGNFTTNSNSDAAVSVAVNGVTIARSSAVQGMFYDLQRVEVLKGPQGTLYGRNATGGQINVITRKPDLGETGGYLNGEFGNFGAVKVEGAVNLAMGDDGALRISGIKSEHDGYLSDGTNDEDMYAFRVQMAAEPTENFSINVMGDYAHVGGVGPGVTIQGIDRDDRIGSLDPVAQPYLHALAFPAGSFLGERTGFEPYQDNDYFGFAVEATLTTSIGDITVIPAYRRAEVDFLTCTTQCFLTELDDDQYSFETRLTSNSGGPLDYIFGVFYLSEQSHERANYNQDFNAFFADFSNDTDSYAAFGRVTYHLSDAARLTAAGRYTVDKKNAEIFAYNARVVCNDLSGPPFCIGTPTLSPVQFDPLPIFFDGNGDLIPAQPYGNNATLLVGTAYNEPDETFKKFTYRLGFEYDVAPQSMIYGSFETGFKAGGFYNSVDDPVFQPETIDAWTLGSKNRFLNNRLQLNLELFWWEYKDQQISQFAFNSQGGVEFGTFNIGGTRIRGAELELVGKVTPTTTLTGLVQYLDTERRNFVYETPALVGPPPTGCPFEPSDAVFVVDCSGFPAINAPKWSISAGLEQEFDLSDNARLVFNADGRYRSSAYVGNEQLPFQLEKSSFMADLQLKLSFYEPEVYIAGFVNNVTDEITSTYTPFHPLSTSVVFESLSPPRTYGVRVGYNF</sequence>
<evidence type="ECO:0000256" key="12">
    <source>
        <dbReference type="RuleBase" id="RU003357"/>
    </source>
</evidence>
<evidence type="ECO:0000256" key="2">
    <source>
        <dbReference type="ARBA" id="ARBA00022448"/>
    </source>
</evidence>
<proteinExistence type="inferred from homology"/>
<reference evidence="16" key="2">
    <citation type="submission" date="2020-09" db="EMBL/GenBank/DDBJ databases">
        <authorList>
            <person name="Sun Q."/>
            <person name="Zhou Y."/>
        </authorList>
    </citation>
    <scope>NUCLEOTIDE SEQUENCE</scope>
    <source>
        <strain evidence="16">CGMCC 1.15095</strain>
    </source>
</reference>